<dbReference type="AlphaFoldDB" id="A0A426ZAB5"/>
<evidence type="ECO:0000313" key="2">
    <source>
        <dbReference type="Proteomes" id="UP000287651"/>
    </source>
</evidence>
<gene>
    <name evidence="1" type="ORF">B296_00016902</name>
</gene>
<protein>
    <submittedName>
        <fullName evidence="1">Uncharacterized protein</fullName>
    </submittedName>
</protein>
<dbReference type="EMBL" id="AMZH03007599">
    <property type="protein sequence ID" value="RRT60928.1"/>
    <property type="molecule type" value="Genomic_DNA"/>
</dbReference>
<name>A0A426ZAB5_ENSVE</name>
<proteinExistence type="predicted"/>
<sequence length="88" mass="10193">MTMVYHRLLCSLECSNALLCIQVYVNALALLMRIYMRDHMHHIAERLMSLANVFKDEDLKLSVLTTAIEEVKKQVCKRGGAPFLWQLL</sequence>
<evidence type="ECO:0000313" key="1">
    <source>
        <dbReference type="EMBL" id="RRT60928.1"/>
    </source>
</evidence>
<comment type="caution">
    <text evidence="1">The sequence shown here is derived from an EMBL/GenBank/DDBJ whole genome shotgun (WGS) entry which is preliminary data.</text>
</comment>
<organism evidence="1 2">
    <name type="scientific">Ensete ventricosum</name>
    <name type="common">Abyssinian banana</name>
    <name type="synonym">Musa ensete</name>
    <dbReference type="NCBI Taxonomy" id="4639"/>
    <lineage>
        <taxon>Eukaryota</taxon>
        <taxon>Viridiplantae</taxon>
        <taxon>Streptophyta</taxon>
        <taxon>Embryophyta</taxon>
        <taxon>Tracheophyta</taxon>
        <taxon>Spermatophyta</taxon>
        <taxon>Magnoliopsida</taxon>
        <taxon>Liliopsida</taxon>
        <taxon>Zingiberales</taxon>
        <taxon>Musaceae</taxon>
        <taxon>Ensete</taxon>
    </lineage>
</organism>
<reference evidence="1 2" key="1">
    <citation type="journal article" date="2014" name="Agronomy (Basel)">
        <title>A Draft Genome Sequence for Ensete ventricosum, the Drought-Tolerant Tree Against Hunger.</title>
        <authorList>
            <person name="Harrison J."/>
            <person name="Moore K.A."/>
            <person name="Paszkiewicz K."/>
            <person name="Jones T."/>
            <person name="Grant M."/>
            <person name="Ambacheew D."/>
            <person name="Muzemil S."/>
            <person name="Studholme D.J."/>
        </authorList>
    </citation>
    <scope>NUCLEOTIDE SEQUENCE [LARGE SCALE GENOMIC DNA]</scope>
</reference>
<accession>A0A426ZAB5</accession>
<dbReference type="Proteomes" id="UP000287651">
    <property type="component" value="Unassembled WGS sequence"/>
</dbReference>
<feature type="non-terminal residue" evidence="1">
    <location>
        <position position="88"/>
    </location>
</feature>